<sequence>MISTGIEFLDKQIQGFHEGLVILYEESGAGGKEFGLTVLFNNVGKLPLNYISISKTTEEVQREIKLSFPEMKKQADINILSLAEYYYRDSIVPIRWISEKSSLKYLKEEKNIFSRLVEVFDRVEGIVFLDSITDLARVSRKLGWTALIDILKGFKAVCLKRGVLLLGLLTAKVLEKSLEEELFDVADGVIVFEWSFEKDAITRWMFFRKMLGILPILEREKVVKYSIKIDPLQGFTISRLIRVL</sequence>
<evidence type="ECO:0000313" key="1">
    <source>
        <dbReference type="EMBL" id="HGT82709.1"/>
    </source>
</evidence>
<accession>A0A7J3M1Q1</accession>
<proteinExistence type="predicted"/>
<dbReference type="AlphaFoldDB" id="A0A7J3M1Q1"/>
<protein>
    <recommendedName>
        <fullName evidence="2">KaiC-like domain-containing protein</fullName>
    </recommendedName>
</protein>
<comment type="caution">
    <text evidence="1">The sequence shown here is derived from an EMBL/GenBank/DDBJ whole genome shotgun (WGS) entry which is preliminary data.</text>
</comment>
<dbReference type="InterPro" id="IPR027417">
    <property type="entry name" value="P-loop_NTPase"/>
</dbReference>
<name>A0A7J3M1Q1_ARCFL</name>
<dbReference type="EMBL" id="DSYZ01000071">
    <property type="protein sequence ID" value="HGT82709.1"/>
    <property type="molecule type" value="Genomic_DNA"/>
</dbReference>
<dbReference type="Gene3D" id="3.40.50.300">
    <property type="entry name" value="P-loop containing nucleotide triphosphate hydrolases"/>
    <property type="match status" value="1"/>
</dbReference>
<gene>
    <name evidence="1" type="ORF">ENT52_03185</name>
</gene>
<evidence type="ECO:0008006" key="2">
    <source>
        <dbReference type="Google" id="ProtNLM"/>
    </source>
</evidence>
<reference evidence="1" key="1">
    <citation type="journal article" date="2020" name="mSystems">
        <title>Genome- and Community-Level Interaction Insights into Carbon Utilization and Element Cycling Functions of Hydrothermarchaeota in Hydrothermal Sediment.</title>
        <authorList>
            <person name="Zhou Z."/>
            <person name="Liu Y."/>
            <person name="Xu W."/>
            <person name="Pan J."/>
            <person name="Luo Z.H."/>
            <person name="Li M."/>
        </authorList>
    </citation>
    <scope>NUCLEOTIDE SEQUENCE [LARGE SCALE GENOMIC DNA]</scope>
    <source>
        <strain evidence="1">SpSt-587</strain>
    </source>
</reference>
<organism evidence="1">
    <name type="scientific">Archaeoglobus fulgidus</name>
    <dbReference type="NCBI Taxonomy" id="2234"/>
    <lineage>
        <taxon>Archaea</taxon>
        <taxon>Methanobacteriati</taxon>
        <taxon>Methanobacteriota</taxon>
        <taxon>Archaeoglobi</taxon>
        <taxon>Archaeoglobales</taxon>
        <taxon>Archaeoglobaceae</taxon>
        <taxon>Archaeoglobus</taxon>
    </lineage>
</organism>